<evidence type="ECO:0000259" key="12">
    <source>
        <dbReference type="SMART" id="SM00475"/>
    </source>
</evidence>
<dbReference type="GO" id="GO:0006302">
    <property type="term" value="P:double-strand break repair"/>
    <property type="evidence" value="ECO:0007669"/>
    <property type="project" value="TreeGrafter"/>
</dbReference>
<dbReference type="InterPro" id="IPR020046">
    <property type="entry name" value="5-3_exonucl_a-hlix_arch_N"/>
</dbReference>
<comment type="subunit">
    <text evidence="11">Single-chain monomer with multiple functions.</text>
</comment>
<evidence type="ECO:0000256" key="2">
    <source>
        <dbReference type="ARBA" id="ARBA00022679"/>
    </source>
</evidence>
<protein>
    <recommendedName>
        <fullName evidence="10 11">DNA polymerase I</fullName>
        <ecNumber evidence="10 11">2.7.7.7</ecNumber>
    </recommendedName>
</protein>
<evidence type="ECO:0000256" key="3">
    <source>
        <dbReference type="ARBA" id="ARBA00022695"/>
    </source>
</evidence>
<dbReference type="FunFam" id="1.20.1060.10:FF:000001">
    <property type="entry name" value="DNA polymerase I"/>
    <property type="match status" value="1"/>
</dbReference>
<dbReference type="PANTHER" id="PTHR10133">
    <property type="entry name" value="DNA POLYMERASE I"/>
    <property type="match status" value="1"/>
</dbReference>
<dbReference type="InterPro" id="IPR008918">
    <property type="entry name" value="HhH2"/>
</dbReference>
<dbReference type="Pfam" id="PF01367">
    <property type="entry name" value="5_3_exonuc"/>
    <property type="match status" value="1"/>
</dbReference>
<dbReference type="SMART" id="SM00475">
    <property type="entry name" value="53EXOc"/>
    <property type="match status" value="1"/>
</dbReference>
<dbReference type="GO" id="GO:0008409">
    <property type="term" value="F:5'-3' exonuclease activity"/>
    <property type="evidence" value="ECO:0007669"/>
    <property type="project" value="UniProtKB-UniRule"/>
</dbReference>
<dbReference type="SMART" id="SM00482">
    <property type="entry name" value="POLAc"/>
    <property type="match status" value="1"/>
</dbReference>
<dbReference type="CDD" id="cd09859">
    <property type="entry name" value="PIN_53EXO"/>
    <property type="match status" value="1"/>
</dbReference>
<dbReference type="CDD" id="cd08637">
    <property type="entry name" value="DNA_pol_A_pol_I_C"/>
    <property type="match status" value="1"/>
</dbReference>
<dbReference type="PRINTS" id="PR00868">
    <property type="entry name" value="DNAPOLI"/>
</dbReference>
<keyword evidence="5 11" id="KW-0227">DNA damage</keyword>
<dbReference type="EMBL" id="DPVV01000620">
    <property type="protein sequence ID" value="HCL04448.1"/>
    <property type="molecule type" value="Genomic_DNA"/>
</dbReference>
<dbReference type="InterPro" id="IPR036397">
    <property type="entry name" value="RNaseH_sf"/>
</dbReference>
<keyword evidence="8 11" id="KW-0234">DNA repair</keyword>
<evidence type="ECO:0000313" key="15">
    <source>
        <dbReference type="Proteomes" id="UP000262969"/>
    </source>
</evidence>
<dbReference type="Gene3D" id="3.40.50.1010">
    <property type="entry name" value="5'-nuclease"/>
    <property type="match status" value="1"/>
</dbReference>
<dbReference type="InterPro" id="IPR012337">
    <property type="entry name" value="RNaseH-like_sf"/>
</dbReference>
<comment type="function">
    <text evidence="11">In addition to polymerase activity, this DNA polymerase exhibits 5'-3' exonuclease activity.</text>
</comment>
<dbReference type="CDD" id="cd06140">
    <property type="entry name" value="DNA_polA_I_Bacillus_like_exo"/>
    <property type="match status" value="1"/>
</dbReference>
<dbReference type="AlphaFoldDB" id="A0A3D2XDP3"/>
<accession>A0A3D2XDP3</accession>
<dbReference type="Pfam" id="PF02739">
    <property type="entry name" value="5_3_exonuc_N"/>
    <property type="match status" value="1"/>
</dbReference>
<dbReference type="Proteomes" id="UP000262969">
    <property type="component" value="Unassembled WGS sequence"/>
</dbReference>
<proteinExistence type="inferred from homology"/>
<keyword evidence="11" id="KW-0269">Exonuclease</keyword>
<evidence type="ECO:0000313" key="14">
    <source>
        <dbReference type="EMBL" id="HCL04448.1"/>
    </source>
</evidence>
<dbReference type="InterPro" id="IPR018320">
    <property type="entry name" value="DNA_polymerase_1"/>
</dbReference>
<dbReference type="SUPFAM" id="SSF53098">
    <property type="entry name" value="Ribonuclease H-like"/>
    <property type="match status" value="1"/>
</dbReference>
<evidence type="ECO:0000256" key="4">
    <source>
        <dbReference type="ARBA" id="ARBA00022705"/>
    </source>
</evidence>
<dbReference type="PANTHER" id="PTHR10133:SF27">
    <property type="entry name" value="DNA POLYMERASE NU"/>
    <property type="match status" value="1"/>
</dbReference>
<dbReference type="Gene3D" id="1.10.150.20">
    <property type="entry name" value="5' to 3' exonuclease, C-terminal subdomain"/>
    <property type="match status" value="2"/>
</dbReference>
<dbReference type="EC" id="2.7.7.7" evidence="10 11"/>
<evidence type="ECO:0000256" key="10">
    <source>
        <dbReference type="NCBIfam" id="TIGR00593"/>
    </source>
</evidence>
<dbReference type="NCBIfam" id="NF004397">
    <property type="entry name" value="PRK05755.1"/>
    <property type="match status" value="1"/>
</dbReference>
<dbReference type="PROSITE" id="PS00447">
    <property type="entry name" value="DNA_POLYMERASE_A"/>
    <property type="match status" value="1"/>
</dbReference>
<dbReference type="NCBIfam" id="TIGR00593">
    <property type="entry name" value="pola"/>
    <property type="match status" value="1"/>
</dbReference>
<feature type="domain" description="DNA-directed DNA polymerase family A palm" evidence="13">
    <location>
        <begin position="752"/>
        <end position="958"/>
    </location>
</feature>
<dbReference type="SUPFAM" id="SSF47807">
    <property type="entry name" value="5' to 3' exonuclease, C-terminal subdomain"/>
    <property type="match status" value="1"/>
</dbReference>
<dbReference type="InterPro" id="IPR036279">
    <property type="entry name" value="5-3_exonuclease_C_sf"/>
</dbReference>
<dbReference type="CDD" id="cd09898">
    <property type="entry name" value="H3TH_53EXO"/>
    <property type="match status" value="1"/>
</dbReference>
<dbReference type="SUPFAM" id="SSF56672">
    <property type="entry name" value="DNA/RNA polymerases"/>
    <property type="match status" value="1"/>
</dbReference>
<comment type="caution">
    <text evidence="14">The sequence shown here is derived from an EMBL/GenBank/DDBJ whole genome shotgun (WGS) entry which is preliminary data.</text>
</comment>
<sequence>MVIHMSDIINKKQDRKEDDYLLVIDGSSLLSTQFFGNLPKEIMFAKTMEEKEKYFPRIMQTTTGVYTNAVYGFLRVLLKIIKEQKPTYLAVAWDISRNTFRREIYPDYKGNRGETLEPLKDQFKLCQHVLEEMGIVQFMDERYEADDFSGTLCQKFEGEVQVRVMTKDNDYLQLITERTNLWLIHSTAKKTDELYEKYGLSKKAMNVPDRTFLFTPELVEKEFGIVPASVPSLKGIQGDSSDNIKGVPGVGEATAVALIKEYKTVEHLYEVLNQLDEAGKKEINEYWKTLGIKRTPINALLKISDSELVGEKAAMLSKTLATIKKDIDLKDINLEQLRIQINTENAQKCFNELEFKTIKIDVTKGEEASEDTLQFETDKIKITSNLEEAETLFSNLIKLWEKNQKKLKKAKKSASEKSGSKIMIKEIKKPEYASEDAVGIKLMMEDKFLVGISVYYGPGASFIIPCEGFITPDFLTSKLNELLEKKITLAIFDVKKYLPYLSANEESPCFDVTIAGYLLEPDASTYEYQTIAKNYLELDLPSEKEVVGGRTYASLSLLDQDEYKKAACYECYVAHHIYPVLLKLLSERGLLPLFEGIEMPLVYTLFDMEQRGIRVDTNGLRDYGDQLGVSIVELEKQIFELVGTTFNINSPKQLGEILFERLGLPYGKKTKTGYSTSADVLEKLSSEHPVIKLILQYRQLTKLKSTYADGLVSYVEGDGRIHGTFNQTIAATGRLSSTEPNLQNIPIRMELGRKIRKVFIPEEGYLFLDADYSQIELRLLAHMSKDERLIEAYRQAQDIHRLTASEVFRTPFDEVTSAQRSNAKAVNFGIVYGISSFSLGQDLDITRKEAEEYINKYFMTYPGVKTYLDGLIEEGKESGVVKTLYGRIRPVPDLTNSNFMKRSAEERIAMNSPIQGTAADIMKLAMIHVNQVLKERKLKSRLLLQIHDELLVETHESEVEEVAKIMKEEMRQAASLSVPLEVEVTRGSNWYEAK</sequence>
<dbReference type="FunFam" id="1.10.150.20:FF:000002">
    <property type="entry name" value="DNA polymerase I"/>
    <property type="match status" value="1"/>
</dbReference>
<dbReference type="InterPro" id="IPR029060">
    <property type="entry name" value="PIN-like_dom_sf"/>
</dbReference>
<dbReference type="InterPro" id="IPR002421">
    <property type="entry name" value="5-3_exonuclease"/>
</dbReference>
<evidence type="ECO:0000256" key="5">
    <source>
        <dbReference type="ARBA" id="ARBA00022763"/>
    </source>
</evidence>
<dbReference type="GO" id="GO:0003887">
    <property type="term" value="F:DNA-directed DNA polymerase activity"/>
    <property type="evidence" value="ECO:0007669"/>
    <property type="project" value="UniProtKB-UniRule"/>
</dbReference>
<keyword evidence="11" id="KW-0378">Hydrolase</keyword>
<organism evidence="14 15">
    <name type="scientific">Lachnoclostridium phytofermentans</name>
    <dbReference type="NCBI Taxonomy" id="66219"/>
    <lineage>
        <taxon>Bacteria</taxon>
        <taxon>Bacillati</taxon>
        <taxon>Bacillota</taxon>
        <taxon>Clostridia</taxon>
        <taxon>Lachnospirales</taxon>
        <taxon>Lachnospiraceae</taxon>
    </lineage>
</organism>
<dbReference type="Gene3D" id="3.30.420.10">
    <property type="entry name" value="Ribonuclease H-like superfamily/Ribonuclease H"/>
    <property type="match status" value="1"/>
</dbReference>
<dbReference type="Gene3D" id="3.30.70.370">
    <property type="match status" value="1"/>
</dbReference>
<evidence type="ECO:0000256" key="8">
    <source>
        <dbReference type="ARBA" id="ARBA00023204"/>
    </source>
</evidence>
<dbReference type="InterPro" id="IPR001098">
    <property type="entry name" value="DNA-dir_DNA_pol_A_palm_dom"/>
</dbReference>
<feature type="domain" description="5'-3' exonuclease" evidence="12">
    <location>
        <begin position="19"/>
        <end position="340"/>
    </location>
</feature>
<evidence type="ECO:0000256" key="7">
    <source>
        <dbReference type="ARBA" id="ARBA00023125"/>
    </source>
</evidence>
<dbReference type="Pfam" id="PF00476">
    <property type="entry name" value="DNA_pol_A"/>
    <property type="match status" value="1"/>
</dbReference>
<dbReference type="Gene3D" id="1.20.1060.10">
    <property type="entry name" value="Taq DNA Polymerase, Chain T, domain 4"/>
    <property type="match status" value="1"/>
</dbReference>
<comment type="similarity">
    <text evidence="1 11">Belongs to the DNA polymerase type-A family.</text>
</comment>
<evidence type="ECO:0000259" key="13">
    <source>
        <dbReference type="SMART" id="SM00482"/>
    </source>
</evidence>
<keyword evidence="7 11" id="KW-0238">DNA-binding</keyword>
<evidence type="ECO:0000256" key="1">
    <source>
        <dbReference type="ARBA" id="ARBA00007705"/>
    </source>
</evidence>
<keyword evidence="4 11" id="KW-0235">DNA replication</keyword>
<keyword evidence="11" id="KW-0540">Nuclease</keyword>
<keyword evidence="3 11" id="KW-0548">Nucleotidyltransferase</keyword>
<reference evidence="14 15" key="1">
    <citation type="journal article" date="2018" name="Nat. Biotechnol.">
        <title>A standardized bacterial taxonomy based on genome phylogeny substantially revises the tree of life.</title>
        <authorList>
            <person name="Parks D.H."/>
            <person name="Chuvochina M."/>
            <person name="Waite D.W."/>
            <person name="Rinke C."/>
            <person name="Skarshewski A."/>
            <person name="Chaumeil P.A."/>
            <person name="Hugenholtz P."/>
        </authorList>
    </citation>
    <scope>NUCLEOTIDE SEQUENCE [LARGE SCALE GENOMIC DNA]</scope>
    <source>
        <strain evidence="14">UBA11728</strain>
    </source>
</reference>
<dbReference type="SUPFAM" id="SSF88723">
    <property type="entry name" value="PIN domain-like"/>
    <property type="match status" value="1"/>
</dbReference>
<evidence type="ECO:0000256" key="6">
    <source>
        <dbReference type="ARBA" id="ARBA00022932"/>
    </source>
</evidence>
<dbReference type="InterPro" id="IPR020045">
    <property type="entry name" value="DNA_polI_H3TH"/>
</dbReference>
<dbReference type="InterPro" id="IPR043502">
    <property type="entry name" value="DNA/RNA_pol_sf"/>
</dbReference>
<dbReference type="GO" id="GO:0003677">
    <property type="term" value="F:DNA binding"/>
    <property type="evidence" value="ECO:0007669"/>
    <property type="project" value="UniProtKB-UniRule"/>
</dbReference>
<dbReference type="InterPro" id="IPR019760">
    <property type="entry name" value="DNA-dir_DNA_pol_A_CS"/>
</dbReference>
<gene>
    <name evidence="11" type="primary">polA</name>
    <name evidence="14" type="ORF">DHW61_18910</name>
</gene>
<evidence type="ECO:0000256" key="11">
    <source>
        <dbReference type="RuleBase" id="RU004460"/>
    </source>
</evidence>
<dbReference type="GO" id="GO:0006261">
    <property type="term" value="P:DNA-templated DNA replication"/>
    <property type="evidence" value="ECO:0007669"/>
    <property type="project" value="UniProtKB-UniRule"/>
</dbReference>
<keyword evidence="6 11" id="KW-0239">DNA-directed DNA polymerase</keyword>
<keyword evidence="2 11" id="KW-0808">Transferase</keyword>
<name>A0A3D2XDP3_9FIRM</name>
<dbReference type="InterPro" id="IPR002298">
    <property type="entry name" value="DNA_polymerase_A"/>
</dbReference>
<evidence type="ECO:0000256" key="9">
    <source>
        <dbReference type="ARBA" id="ARBA00049244"/>
    </source>
</evidence>
<comment type="catalytic activity">
    <reaction evidence="9 11">
        <text>DNA(n) + a 2'-deoxyribonucleoside 5'-triphosphate = DNA(n+1) + diphosphate</text>
        <dbReference type="Rhea" id="RHEA:22508"/>
        <dbReference type="Rhea" id="RHEA-COMP:17339"/>
        <dbReference type="Rhea" id="RHEA-COMP:17340"/>
        <dbReference type="ChEBI" id="CHEBI:33019"/>
        <dbReference type="ChEBI" id="CHEBI:61560"/>
        <dbReference type="ChEBI" id="CHEBI:173112"/>
        <dbReference type="EC" id="2.7.7.7"/>
    </reaction>
</comment>
<dbReference type="SMART" id="SM00279">
    <property type="entry name" value="HhH2"/>
    <property type="match status" value="1"/>
</dbReference>